<evidence type="ECO:0000313" key="19">
    <source>
        <dbReference type="EMBL" id="ABS76850.2"/>
    </source>
</evidence>
<keyword evidence="4 16" id="KW-0132">Cell division</keyword>
<dbReference type="HOGENOM" id="CLU_009289_6_2_6"/>
<dbReference type="GO" id="GO:0043093">
    <property type="term" value="P:FtsZ-dependent cytokinesis"/>
    <property type="evidence" value="ECO:0007669"/>
    <property type="project" value="UniProtKB-UniRule"/>
</dbReference>
<protein>
    <recommendedName>
        <fullName evidence="16">Peptidoglycan D,D-transpeptidase FtsI</fullName>
        <ecNumber evidence="16">3.4.16.4</ecNumber>
    </recommendedName>
    <alternativeName>
        <fullName evidence="16">Penicillin-binding protein 3</fullName>
        <shortName evidence="16">PBP-3</shortName>
    </alternativeName>
</protein>
<evidence type="ECO:0000256" key="8">
    <source>
        <dbReference type="ARBA" id="ARBA00022801"/>
    </source>
</evidence>
<evidence type="ECO:0000256" key="11">
    <source>
        <dbReference type="ARBA" id="ARBA00022989"/>
    </source>
</evidence>
<evidence type="ECO:0000256" key="7">
    <source>
        <dbReference type="ARBA" id="ARBA00022692"/>
    </source>
</evidence>
<keyword evidence="5 16" id="KW-0121">Carboxypeptidase</keyword>
<dbReference type="GO" id="GO:0006508">
    <property type="term" value="P:proteolysis"/>
    <property type="evidence" value="ECO:0007669"/>
    <property type="project" value="UniProtKB-KW"/>
</dbReference>
<dbReference type="InterPro" id="IPR050515">
    <property type="entry name" value="Beta-lactam/transpept"/>
</dbReference>
<evidence type="ECO:0000256" key="4">
    <source>
        <dbReference type="ARBA" id="ARBA00022618"/>
    </source>
</evidence>
<evidence type="ECO:0000256" key="3">
    <source>
        <dbReference type="ARBA" id="ARBA00022519"/>
    </source>
</evidence>
<dbReference type="Gene3D" id="1.10.150.770">
    <property type="match status" value="1"/>
</dbReference>
<comment type="catalytic activity">
    <reaction evidence="16">
        <text>Preferential cleavage: (Ac)2-L-Lys-D-Ala-|-D-Ala. Also transpeptidation of peptidyl-alanyl moieties that are N-acyl substituents of D-alanine.</text>
        <dbReference type="EC" id="3.4.16.4"/>
    </reaction>
</comment>
<dbReference type="InterPro" id="IPR036138">
    <property type="entry name" value="PBP_dimer_sf"/>
</dbReference>
<keyword evidence="10 16" id="KW-0573">Peptidoglycan synthesis</keyword>
<name>A9KET0_COXBN</name>
<dbReference type="EMBL" id="CP000733">
    <property type="protein sequence ID" value="ABS76850.2"/>
    <property type="molecule type" value="Genomic_DNA"/>
</dbReference>
<keyword evidence="12 16" id="KW-0472">Membrane</keyword>
<dbReference type="Gene3D" id="3.90.1310.10">
    <property type="entry name" value="Penicillin-binding protein 2a (Domain 2)"/>
    <property type="match status" value="1"/>
</dbReference>
<keyword evidence="11 16" id="KW-1133">Transmembrane helix</keyword>
<evidence type="ECO:0000259" key="18">
    <source>
        <dbReference type="Pfam" id="PF03717"/>
    </source>
</evidence>
<dbReference type="GO" id="GO:0000917">
    <property type="term" value="P:division septum assembly"/>
    <property type="evidence" value="ECO:0007669"/>
    <property type="project" value="UniProtKB-KW"/>
</dbReference>
<comment type="function">
    <text evidence="16">Catalyzes cross-linking of the peptidoglycan cell wall at the division septum.</text>
</comment>
<dbReference type="SUPFAM" id="SSF56519">
    <property type="entry name" value="Penicillin binding protein dimerisation domain"/>
    <property type="match status" value="1"/>
</dbReference>
<organism evidence="19 20">
    <name type="scientific">Coxiella burnetii (strain Dugway 5J108-111)</name>
    <dbReference type="NCBI Taxonomy" id="434922"/>
    <lineage>
        <taxon>Bacteria</taxon>
        <taxon>Pseudomonadati</taxon>
        <taxon>Pseudomonadota</taxon>
        <taxon>Gammaproteobacteria</taxon>
        <taxon>Legionellales</taxon>
        <taxon>Coxiellaceae</taxon>
        <taxon>Coxiella</taxon>
    </lineage>
</organism>
<dbReference type="GO" id="GO:0008955">
    <property type="term" value="F:peptidoglycan glycosyltransferase activity"/>
    <property type="evidence" value="ECO:0007669"/>
    <property type="project" value="InterPro"/>
</dbReference>
<dbReference type="SUPFAM" id="SSF56601">
    <property type="entry name" value="beta-lactamase/transpeptidase-like"/>
    <property type="match status" value="1"/>
</dbReference>
<dbReference type="GO" id="GO:0008658">
    <property type="term" value="F:penicillin binding"/>
    <property type="evidence" value="ECO:0007669"/>
    <property type="project" value="InterPro"/>
</dbReference>
<dbReference type="HAMAP" id="MF_02080">
    <property type="entry name" value="FtsI_transpept"/>
    <property type="match status" value="1"/>
</dbReference>
<evidence type="ECO:0000256" key="6">
    <source>
        <dbReference type="ARBA" id="ARBA00022670"/>
    </source>
</evidence>
<dbReference type="Pfam" id="PF00905">
    <property type="entry name" value="Transpeptidase"/>
    <property type="match status" value="1"/>
</dbReference>
<dbReference type="GO" id="GO:0071555">
    <property type="term" value="P:cell wall organization"/>
    <property type="evidence" value="ECO:0007669"/>
    <property type="project" value="UniProtKB-KW"/>
</dbReference>
<evidence type="ECO:0000256" key="2">
    <source>
        <dbReference type="ARBA" id="ARBA00022475"/>
    </source>
</evidence>
<evidence type="ECO:0000256" key="9">
    <source>
        <dbReference type="ARBA" id="ARBA00022960"/>
    </source>
</evidence>
<dbReference type="KEGG" id="cbd:CBUD_1989"/>
<dbReference type="AlphaFoldDB" id="A9KET0"/>
<proteinExistence type="inferred from homology"/>
<keyword evidence="14 16" id="KW-0131">Cell cycle</keyword>
<evidence type="ECO:0000256" key="10">
    <source>
        <dbReference type="ARBA" id="ARBA00022984"/>
    </source>
</evidence>
<evidence type="ECO:0000313" key="20">
    <source>
        <dbReference type="Proteomes" id="UP000008555"/>
    </source>
</evidence>
<feature type="active site" description="Acyl-ester intermediate" evidence="16">
    <location>
        <position position="290"/>
    </location>
</feature>
<dbReference type="GO" id="GO:0005886">
    <property type="term" value="C:plasma membrane"/>
    <property type="evidence" value="ECO:0007669"/>
    <property type="project" value="UniProtKB-SubCell"/>
</dbReference>
<dbReference type="InterPro" id="IPR001460">
    <property type="entry name" value="PCN-bd_Tpept"/>
</dbReference>
<keyword evidence="15 16" id="KW-0961">Cell wall biogenesis/degradation</keyword>
<keyword evidence="6 16" id="KW-0645">Protease</keyword>
<keyword evidence="9 16" id="KW-0133">Cell shape</keyword>
<comment type="similarity">
    <text evidence="16">Belongs to the transpeptidase family. FtsI subfamily.</text>
</comment>
<dbReference type="EC" id="3.4.16.4" evidence="16"/>
<comment type="subcellular location">
    <subcellularLocation>
        <location evidence="16">Cell inner membrane</location>
        <topology evidence="16">Single-pass membrane protein</topology>
    </subcellularLocation>
    <subcellularLocation>
        <location evidence="1">Membrane</location>
    </subcellularLocation>
</comment>
<evidence type="ECO:0000256" key="16">
    <source>
        <dbReference type="HAMAP-Rule" id="MF_02080"/>
    </source>
</evidence>
<evidence type="ECO:0000256" key="14">
    <source>
        <dbReference type="ARBA" id="ARBA00023306"/>
    </source>
</evidence>
<keyword evidence="3 16" id="KW-0997">Cell inner membrane</keyword>
<dbReference type="GO" id="GO:0008360">
    <property type="term" value="P:regulation of cell shape"/>
    <property type="evidence" value="ECO:0007669"/>
    <property type="project" value="UniProtKB-KW"/>
</dbReference>
<evidence type="ECO:0000256" key="12">
    <source>
        <dbReference type="ARBA" id="ARBA00023136"/>
    </source>
</evidence>
<dbReference type="PANTHER" id="PTHR30627">
    <property type="entry name" value="PEPTIDOGLYCAN D,D-TRANSPEPTIDASE"/>
    <property type="match status" value="1"/>
</dbReference>
<dbReference type="PANTHER" id="PTHR30627:SF1">
    <property type="entry name" value="PEPTIDOGLYCAN D,D-TRANSPEPTIDASE FTSI"/>
    <property type="match status" value="1"/>
</dbReference>
<dbReference type="Pfam" id="PF03717">
    <property type="entry name" value="PBP_dimer"/>
    <property type="match status" value="1"/>
</dbReference>
<dbReference type="InterPro" id="IPR037532">
    <property type="entry name" value="FtsI_transpept"/>
</dbReference>
<keyword evidence="13 16" id="KW-0717">Septation</keyword>
<accession>A9KET0</accession>
<feature type="transmembrane region" description="Helical" evidence="16">
    <location>
        <begin position="12"/>
        <end position="30"/>
    </location>
</feature>
<dbReference type="Proteomes" id="UP000008555">
    <property type="component" value="Chromosome"/>
</dbReference>
<comment type="pathway">
    <text evidence="16">Cell wall biogenesis; peptidoglycan biosynthesis.</text>
</comment>
<dbReference type="Gene3D" id="3.40.710.10">
    <property type="entry name" value="DD-peptidase/beta-lactamase superfamily"/>
    <property type="match status" value="1"/>
</dbReference>
<keyword evidence="7 16" id="KW-0812">Transmembrane</keyword>
<dbReference type="InterPro" id="IPR005311">
    <property type="entry name" value="PBP_dimer"/>
</dbReference>
<dbReference type="RefSeq" id="WP_010957390.1">
    <property type="nucleotide sequence ID" value="NC_009727.1"/>
</dbReference>
<dbReference type="UniPathway" id="UPA00219"/>
<dbReference type="GO" id="GO:0009252">
    <property type="term" value="P:peptidoglycan biosynthetic process"/>
    <property type="evidence" value="ECO:0007669"/>
    <property type="project" value="UniProtKB-UniRule"/>
</dbReference>
<keyword evidence="8 16" id="KW-0378">Hydrolase</keyword>
<gene>
    <name evidence="16 19" type="primary">ftsI</name>
    <name evidence="19" type="ordered locus">CBUD_1989</name>
</gene>
<evidence type="ECO:0000256" key="13">
    <source>
        <dbReference type="ARBA" id="ARBA00023210"/>
    </source>
</evidence>
<dbReference type="GO" id="GO:0009002">
    <property type="term" value="F:serine-type D-Ala-D-Ala carboxypeptidase activity"/>
    <property type="evidence" value="ECO:0007669"/>
    <property type="project" value="UniProtKB-UniRule"/>
</dbReference>
<dbReference type="InterPro" id="IPR012338">
    <property type="entry name" value="Beta-lactam/transpept-like"/>
</dbReference>
<evidence type="ECO:0000256" key="1">
    <source>
        <dbReference type="ARBA" id="ARBA00004370"/>
    </source>
</evidence>
<reference evidence="19 20" key="1">
    <citation type="journal article" date="2009" name="Infect. Immun.">
        <title>Comparative genomics reveal extensive transposon-mediated genomic plasticity and diversity among potential effector proteins within the genus Coxiella.</title>
        <authorList>
            <person name="Beare P.A."/>
            <person name="Unsworth N."/>
            <person name="Andoh M."/>
            <person name="Voth D.E."/>
            <person name="Omsland A."/>
            <person name="Gilk S.D."/>
            <person name="Williams K.P."/>
            <person name="Sobral B.W."/>
            <person name="Kupko J.J.III."/>
            <person name="Porcella S.F."/>
            <person name="Samuel J.E."/>
            <person name="Heinzen R.A."/>
        </authorList>
    </citation>
    <scope>NUCLEOTIDE SEQUENCE [LARGE SCALE GENOMIC DNA]</scope>
    <source>
        <strain evidence="19 20">Dugway 5J108-111</strain>
    </source>
</reference>
<evidence type="ECO:0000259" key="17">
    <source>
        <dbReference type="Pfam" id="PF00905"/>
    </source>
</evidence>
<sequence>MSNPVQRAWRFYALWFLLSVAVAGLLWRLIDLNVLDRSFLLRQSKARVLRVVNIPAYRGMITDRLGVPLAISTPVDSVWINPQLFQATPIQLKQLAHLLHLPLSFIKKRAKKMGDRQFVYLKRGNPPFVAKQIRGLNISGVFFQREYRRYYPEGEVAAHVVGLTNIDDQGQEGLELAYNRWLGGTPGKMEVLKDRLGHVIADVAVLQKPAQGHDLNLSIDHRIQYLAYKALEETVSTYHAQSGSVVVLDVKTGEILAMVNQPSYNPNNRPTDHDGRYRNRAVTDMFEPGSVNKPFTIALALESGRYKPDTQINTNPGWMKIGGYRIHDDLNYGVVTLTQLLQKSSNIAAAKILLSLTPQHYYTLLHAFGFGERTTSGFPGESNGALIPYETWVPSVVATLAYGYGLAVTTLQLAQGYAVLAAGGIRKPVTFVKVNESPQGVRVLPENVAKTVIKMLETVVQKGGTGTRAQVYGYSVAGKTGTAYIAGPNGYFKHRYVASFVGIAPANNPRLVVAVVIRDPQGQHFGGIVAAPLFSKIMSGALRILDVPPDNS</sequence>
<dbReference type="Gene3D" id="3.30.450.330">
    <property type="match status" value="1"/>
</dbReference>
<feature type="domain" description="Penicillin-binding protein dimerisation" evidence="18">
    <location>
        <begin position="54"/>
        <end position="201"/>
    </location>
</feature>
<evidence type="ECO:0000256" key="5">
    <source>
        <dbReference type="ARBA" id="ARBA00022645"/>
    </source>
</evidence>
<keyword evidence="2 16" id="KW-1003">Cell membrane</keyword>
<feature type="domain" description="Penicillin-binding protein transpeptidase" evidence="17">
    <location>
        <begin position="243"/>
        <end position="538"/>
    </location>
</feature>
<evidence type="ECO:0000256" key="15">
    <source>
        <dbReference type="ARBA" id="ARBA00023316"/>
    </source>
</evidence>